<protein>
    <submittedName>
        <fullName evidence="5">DUF4349 domain-containing protein</fullName>
    </submittedName>
</protein>
<evidence type="ECO:0000259" key="4">
    <source>
        <dbReference type="Pfam" id="PF14257"/>
    </source>
</evidence>
<name>A0ABX7M2B4_9RHOO</name>
<feature type="coiled-coil region" evidence="1">
    <location>
        <begin position="151"/>
        <end position="209"/>
    </location>
</feature>
<dbReference type="RefSeq" id="WP_206253742.1">
    <property type="nucleotide sequence ID" value="NZ_CP071060.1"/>
</dbReference>
<reference evidence="5 6" key="1">
    <citation type="submission" date="2021-02" db="EMBL/GenBank/DDBJ databases">
        <title>Niveibacterium changnyeongensis HC41.</title>
        <authorList>
            <person name="Kang M."/>
        </authorList>
    </citation>
    <scope>NUCLEOTIDE SEQUENCE [LARGE SCALE GENOMIC DNA]</scope>
    <source>
        <strain evidence="5 6">HC41</strain>
    </source>
</reference>
<dbReference type="EMBL" id="CP071060">
    <property type="protein sequence ID" value="QSI75906.1"/>
    <property type="molecule type" value="Genomic_DNA"/>
</dbReference>
<keyword evidence="2" id="KW-0812">Transmembrane</keyword>
<feature type="transmembrane region" description="Helical" evidence="2">
    <location>
        <begin position="249"/>
        <end position="270"/>
    </location>
</feature>
<dbReference type="InterPro" id="IPR025645">
    <property type="entry name" value="DUF4349"/>
</dbReference>
<keyword evidence="6" id="KW-1185">Reference proteome</keyword>
<evidence type="ECO:0000256" key="2">
    <source>
        <dbReference type="SAM" id="Phobius"/>
    </source>
</evidence>
<organism evidence="5 6">
    <name type="scientific">Niveibacterium microcysteis</name>
    <dbReference type="NCBI Taxonomy" id="2811415"/>
    <lineage>
        <taxon>Bacteria</taxon>
        <taxon>Pseudomonadati</taxon>
        <taxon>Pseudomonadota</taxon>
        <taxon>Betaproteobacteria</taxon>
        <taxon>Rhodocyclales</taxon>
        <taxon>Rhodocyclaceae</taxon>
        <taxon>Niveibacterium</taxon>
    </lineage>
</organism>
<dbReference type="Pfam" id="PF14257">
    <property type="entry name" value="DUF4349"/>
    <property type="match status" value="1"/>
</dbReference>
<proteinExistence type="predicted"/>
<feature type="domain" description="DUF4349" evidence="4">
    <location>
        <begin position="61"/>
        <end position="271"/>
    </location>
</feature>
<keyword evidence="3" id="KW-0732">Signal</keyword>
<dbReference type="PROSITE" id="PS51257">
    <property type="entry name" value="PROKAR_LIPOPROTEIN"/>
    <property type="match status" value="1"/>
</dbReference>
<evidence type="ECO:0000313" key="5">
    <source>
        <dbReference type="EMBL" id="QSI75906.1"/>
    </source>
</evidence>
<evidence type="ECO:0000256" key="1">
    <source>
        <dbReference type="SAM" id="Coils"/>
    </source>
</evidence>
<dbReference type="Proteomes" id="UP000663570">
    <property type="component" value="Chromosome"/>
</dbReference>
<feature type="chain" id="PRO_5045776817" evidence="3">
    <location>
        <begin position="21"/>
        <end position="282"/>
    </location>
</feature>
<sequence length="282" mass="30719">MLTPRRAACLSLLLALSVLTACGRKAEIAPMQGESPAAAPAALSKQAGGIESAAAEPAQQRYLVLTHRYTIEAAPQRMRAVIDAHLARCRALDCIVQNESFTSPANDSLPNGHLAVRVARKQAAAFAAGLAGPDARVLRQMTDTEDRTLQVVDVEARIANLQQLRERLRALMGDARSGVKDLVEIERQLAETQGELDSLAAQRKVLAMETDRELFEIDYVAQRSAVERGMLDPVRDALLGVGHTVAGSLSALITFVAGAAVWLLPAWLLWRFLRARRRRDED</sequence>
<evidence type="ECO:0000313" key="6">
    <source>
        <dbReference type="Proteomes" id="UP000663570"/>
    </source>
</evidence>
<keyword evidence="2" id="KW-1133">Transmembrane helix</keyword>
<accession>A0ABX7M2B4</accession>
<feature type="signal peptide" evidence="3">
    <location>
        <begin position="1"/>
        <end position="20"/>
    </location>
</feature>
<keyword evidence="2" id="KW-0472">Membrane</keyword>
<keyword evidence="1" id="KW-0175">Coiled coil</keyword>
<evidence type="ECO:0000256" key="3">
    <source>
        <dbReference type="SAM" id="SignalP"/>
    </source>
</evidence>
<gene>
    <name evidence="5" type="ORF">JY500_15670</name>
</gene>